<dbReference type="Gene3D" id="1.10.555.10">
    <property type="entry name" value="Rho GTPase activation protein"/>
    <property type="match status" value="1"/>
</dbReference>
<sequence length="702" mass="77863">MKKQLMRYKLIADQKVGRANKSEVLNDELLQVEKHMEHVRVACQTLYKKLSPCLQTHNSGDFEKRLKRLHETSLAMAMSEASKQLVQDTDTSQTLGESFRICADTQMEMAKEKAMCEMFIDDHVILPLQNLVETEIPSLYKLRERLRKLVLDRDGANQNYNKAYKLQFNPGVNLQQTTAKADALKEELDQATQRMEQSKDQLIAEMFEFVAKEAGHGERISDFHAKQLEYHRRCVAILEKNEAELKNVQAQSVVKSCYGRSLHDHLQGSKREIALPLEACALCILALGAKEEGIFRIGGGAGKLKKFRALVDGGVLDLAEYEAQDDIHAVAGALKQYLRELPEPLLTHKLHDEWLHAASIQNNDDKLQEIWTIIDKLPEENKANFRYLIKFCAVIAEHQELNKMSPLNISLVLTPNLLWSHIDDISKRMMESNLLSGVIEAIITYSDWFFPGEMEFAVTPNAPSYHHMTRSDSGANGASLHANHLTPAPTSPTAKSPSHSRNSSTDLTLAQEAGFVPIPGQSPAGGGKGRKHKSKAPPPPAETKSNERNSGKRNSPPPPAQQQPNSLMPSSNVVGSRPPVAAKRVSMRRPQAPPPMPPKEDTPEGEPAAPQDGVTVPRPKPRPPVRKRTSGPAVDEVLPEAPENEVQGAVGVDHDPPMPDLPPPPLPDEFDAMGGPLMSELQYAQNNTAYEDSDNDDQTTPL</sequence>
<reference evidence="7" key="1">
    <citation type="submission" date="2020-04" db="EMBL/GenBank/DDBJ databases">
        <authorList>
            <person name="Neveu A P."/>
        </authorList>
    </citation>
    <scope>NUCLEOTIDE SEQUENCE</scope>
    <source>
        <tissue evidence="7">Whole embryo</tissue>
    </source>
</reference>
<dbReference type="PANTHER" id="PTHR14130">
    <property type="entry name" value="3BP-1 RELATED RHOGAP"/>
    <property type="match status" value="1"/>
</dbReference>
<evidence type="ECO:0000259" key="5">
    <source>
        <dbReference type="PROSITE" id="PS50238"/>
    </source>
</evidence>
<evidence type="ECO:0000259" key="6">
    <source>
        <dbReference type="PROSITE" id="PS51021"/>
    </source>
</evidence>
<dbReference type="Pfam" id="PF00620">
    <property type="entry name" value="RhoGAP"/>
    <property type="match status" value="1"/>
</dbReference>
<dbReference type="InterPro" id="IPR008936">
    <property type="entry name" value="Rho_GTPase_activation_prot"/>
</dbReference>
<evidence type="ECO:0000256" key="4">
    <source>
        <dbReference type="SAM" id="MobiDB-lite"/>
    </source>
</evidence>
<dbReference type="SUPFAM" id="SSF48350">
    <property type="entry name" value="GTPase activation domain, GAP"/>
    <property type="match status" value="1"/>
</dbReference>
<dbReference type="InterPro" id="IPR027267">
    <property type="entry name" value="AH/BAR_dom_sf"/>
</dbReference>
<evidence type="ECO:0000313" key="7">
    <source>
        <dbReference type="EMBL" id="CAB3222840.1"/>
    </source>
</evidence>
<dbReference type="AlphaFoldDB" id="A0A6F9D5Y7"/>
<dbReference type="PANTHER" id="PTHR14130:SF14">
    <property type="entry name" value="RHO GTPASE-ACTIVATING PROTEIN 92B"/>
    <property type="match status" value="1"/>
</dbReference>
<dbReference type="SMART" id="SM00721">
    <property type="entry name" value="BAR"/>
    <property type="match status" value="1"/>
</dbReference>
<dbReference type="GO" id="GO:0032956">
    <property type="term" value="P:regulation of actin cytoskeleton organization"/>
    <property type="evidence" value="ECO:0007669"/>
    <property type="project" value="TreeGrafter"/>
</dbReference>
<dbReference type="SUPFAM" id="SSF103657">
    <property type="entry name" value="BAR/IMD domain-like"/>
    <property type="match status" value="1"/>
</dbReference>
<dbReference type="CDD" id="cd07595">
    <property type="entry name" value="BAR_RhoGAP_Rich-like"/>
    <property type="match status" value="1"/>
</dbReference>
<proteinExistence type="evidence at transcript level"/>
<feature type="compositionally biased region" description="Polar residues" evidence="4">
    <location>
        <begin position="565"/>
        <end position="574"/>
    </location>
</feature>
<dbReference type="Gene3D" id="1.20.1270.60">
    <property type="entry name" value="Arfaptin homology (AH) domain/BAR domain"/>
    <property type="match status" value="1"/>
</dbReference>
<dbReference type="PROSITE" id="PS51021">
    <property type="entry name" value="BAR"/>
    <property type="match status" value="1"/>
</dbReference>
<organism evidence="7">
    <name type="scientific">Phallusia mammillata</name>
    <dbReference type="NCBI Taxonomy" id="59560"/>
    <lineage>
        <taxon>Eukaryota</taxon>
        <taxon>Metazoa</taxon>
        <taxon>Chordata</taxon>
        <taxon>Tunicata</taxon>
        <taxon>Ascidiacea</taxon>
        <taxon>Phlebobranchia</taxon>
        <taxon>Ascidiidae</taxon>
        <taxon>Phallusia</taxon>
    </lineage>
</organism>
<keyword evidence="1" id="KW-0343">GTPase activation</keyword>
<dbReference type="GO" id="GO:0005096">
    <property type="term" value="F:GTPase activator activity"/>
    <property type="evidence" value="ECO:0007669"/>
    <property type="project" value="UniProtKB-KW"/>
</dbReference>
<evidence type="ECO:0000256" key="1">
    <source>
        <dbReference type="ARBA" id="ARBA00022468"/>
    </source>
</evidence>
<keyword evidence="3" id="KW-0175">Coiled coil</keyword>
<feature type="domain" description="Rho-GAP" evidence="5">
    <location>
        <begin position="260"/>
        <end position="450"/>
    </location>
</feature>
<feature type="domain" description="BAR" evidence="6">
    <location>
        <begin position="14"/>
        <end position="254"/>
    </location>
</feature>
<feature type="compositionally biased region" description="Basic residues" evidence="4">
    <location>
        <begin position="619"/>
        <end position="629"/>
    </location>
</feature>
<feature type="compositionally biased region" description="Low complexity" evidence="4">
    <location>
        <begin position="486"/>
        <end position="500"/>
    </location>
</feature>
<dbReference type="PROSITE" id="PS50238">
    <property type="entry name" value="RHOGAP"/>
    <property type="match status" value="1"/>
</dbReference>
<dbReference type="GO" id="GO:0007165">
    <property type="term" value="P:signal transduction"/>
    <property type="evidence" value="ECO:0007669"/>
    <property type="project" value="InterPro"/>
</dbReference>
<gene>
    <name evidence="7" type="primary">Arhgap17</name>
</gene>
<dbReference type="InterPro" id="IPR047165">
    <property type="entry name" value="RHG17/44/SH3BP1-like"/>
</dbReference>
<accession>A0A6F9D5Y7</accession>
<evidence type="ECO:0000256" key="2">
    <source>
        <dbReference type="ARBA" id="ARBA00022553"/>
    </source>
</evidence>
<feature type="region of interest" description="Disordered" evidence="4">
    <location>
        <begin position="466"/>
        <end position="676"/>
    </location>
</feature>
<evidence type="ECO:0000256" key="3">
    <source>
        <dbReference type="SAM" id="Coils"/>
    </source>
</evidence>
<dbReference type="EMBL" id="LR783012">
    <property type="protein sequence ID" value="CAB3222840.1"/>
    <property type="molecule type" value="mRNA"/>
</dbReference>
<feature type="coiled-coil region" evidence="3">
    <location>
        <begin position="174"/>
        <end position="205"/>
    </location>
</feature>
<keyword evidence="2" id="KW-0597">Phosphoprotein</keyword>
<dbReference type="GO" id="GO:0005737">
    <property type="term" value="C:cytoplasm"/>
    <property type="evidence" value="ECO:0007669"/>
    <property type="project" value="InterPro"/>
</dbReference>
<dbReference type="InterPro" id="IPR004148">
    <property type="entry name" value="BAR_dom"/>
</dbReference>
<dbReference type="Pfam" id="PF03114">
    <property type="entry name" value="BAR"/>
    <property type="match status" value="1"/>
</dbReference>
<name>A0A6F9D5Y7_9ASCI</name>
<dbReference type="InterPro" id="IPR000198">
    <property type="entry name" value="RhoGAP_dom"/>
</dbReference>
<dbReference type="SMART" id="SM00324">
    <property type="entry name" value="RhoGAP"/>
    <property type="match status" value="1"/>
</dbReference>
<feature type="compositionally biased region" description="Pro residues" evidence="4">
    <location>
        <begin position="658"/>
        <end position="667"/>
    </location>
</feature>
<dbReference type="GO" id="GO:0035020">
    <property type="term" value="P:regulation of Rac protein signal transduction"/>
    <property type="evidence" value="ECO:0007669"/>
    <property type="project" value="TreeGrafter"/>
</dbReference>
<protein>
    <submittedName>
        <fullName evidence="7">Rho GTPase-activating protein 17</fullName>
    </submittedName>
</protein>
<dbReference type="FunFam" id="1.10.555.10:FF:000001">
    <property type="entry name" value="Rho GTPase activating protein 44"/>
    <property type="match status" value="1"/>
</dbReference>